<dbReference type="InterPro" id="IPR000504">
    <property type="entry name" value="RRM_dom"/>
</dbReference>
<dbReference type="PANTHER" id="PTHR45880:SF1">
    <property type="entry name" value="RNA-BINDING MOTIF PROTEIN, X-LINKED 2"/>
    <property type="match status" value="1"/>
</dbReference>
<accession>A0AAN6TMW2</accession>
<protein>
    <recommendedName>
        <fullName evidence="4">RRM domain-containing protein</fullName>
    </recommendedName>
</protein>
<evidence type="ECO:0000256" key="2">
    <source>
        <dbReference type="PROSITE-ProRule" id="PRU00176"/>
    </source>
</evidence>
<evidence type="ECO:0000313" key="6">
    <source>
        <dbReference type="Proteomes" id="UP001302812"/>
    </source>
</evidence>
<dbReference type="InterPro" id="IPR051847">
    <property type="entry name" value="RNA_proc/Spliceosome_comp"/>
</dbReference>
<dbReference type="Pfam" id="PF00076">
    <property type="entry name" value="RRM_1"/>
    <property type="match status" value="1"/>
</dbReference>
<proteinExistence type="predicted"/>
<dbReference type="PANTHER" id="PTHR45880">
    <property type="entry name" value="RNA-BINDING MOTIF PROTEIN, X-LINKED 2"/>
    <property type="match status" value="1"/>
</dbReference>
<feature type="domain" description="RRM" evidence="4">
    <location>
        <begin position="33"/>
        <end position="111"/>
    </location>
</feature>
<dbReference type="CDD" id="cd12411">
    <property type="entry name" value="RRM_ist3_like"/>
    <property type="match status" value="1"/>
</dbReference>
<feature type="compositionally biased region" description="Basic and acidic residues" evidence="3">
    <location>
        <begin position="184"/>
        <end position="215"/>
    </location>
</feature>
<dbReference type="RefSeq" id="XP_064674960.1">
    <property type="nucleotide sequence ID" value="XM_064809325.1"/>
</dbReference>
<name>A0AAN6TMW2_9PEZI</name>
<dbReference type="GO" id="GO:0000398">
    <property type="term" value="P:mRNA splicing, via spliceosome"/>
    <property type="evidence" value="ECO:0007669"/>
    <property type="project" value="InterPro"/>
</dbReference>
<feature type="compositionally biased region" description="Acidic residues" evidence="3">
    <location>
        <begin position="141"/>
        <end position="151"/>
    </location>
</feature>
<evidence type="ECO:0000256" key="1">
    <source>
        <dbReference type="ARBA" id="ARBA00022884"/>
    </source>
</evidence>
<dbReference type="GO" id="GO:0071013">
    <property type="term" value="C:catalytic step 2 spliceosome"/>
    <property type="evidence" value="ECO:0007669"/>
    <property type="project" value="TreeGrafter"/>
</dbReference>
<organism evidence="5 6">
    <name type="scientific">Canariomyces notabilis</name>
    <dbReference type="NCBI Taxonomy" id="2074819"/>
    <lineage>
        <taxon>Eukaryota</taxon>
        <taxon>Fungi</taxon>
        <taxon>Dikarya</taxon>
        <taxon>Ascomycota</taxon>
        <taxon>Pezizomycotina</taxon>
        <taxon>Sordariomycetes</taxon>
        <taxon>Sordariomycetidae</taxon>
        <taxon>Sordariales</taxon>
        <taxon>Chaetomiaceae</taxon>
        <taxon>Canariomyces</taxon>
    </lineage>
</organism>
<dbReference type="SMART" id="SM00360">
    <property type="entry name" value="RRM"/>
    <property type="match status" value="1"/>
</dbReference>
<dbReference type="EMBL" id="MU853332">
    <property type="protein sequence ID" value="KAK4117390.1"/>
    <property type="molecule type" value="Genomic_DNA"/>
</dbReference>
<dbReference type="GO" id="GO:0071011">
    <property type="term" value="C:precatalytic spliceosome"/>
    <property type="evidence" value="ECO:0007669"/>
    <property type="project" value="TreeGrafter"/>
</dbReference>
<keyword evidence="6" id="KW-1185">Reference proteome</keyword>
<reference evidence="5" key="1">
    <citation type="journal article" date="2023" name="Mol. Phylogenet. Evol.">
        <title>Genome-scale phylogeny and comparative genomics of the fungal order Sordariales.</title>
        <authorList>
            <person name="Hensen N."/>
            <person name="Bonometti L."/>
            <person name="Westerberg I."/>
            <person name="Brannstrom I.O."/>
            <person name="Guillou S."/>
            <person name="Cros-Aarteil S."/>
            <person name="Calhoun S."/>
            <person name="Haridas S."/>
            <person name="Kuo A."/>
            <person name="Mondo S."/>
            <person name="Pangilinan J."/>
            <person name="Riley R."/>
            <person name="LaButti K."/>
            <person name="Andreopoulos B."/>
            <person name="Lipzen A."/>
            <person name="Chen C."/>
            <person name="Yan M."/>
            <person name="Daum C."/>
            <person name="Ng V."/>
            <person name="Clum A."/>
            <person name="Steindorff A."/>
            <person name="Ohm R.A."/>
            <person name="Martin F."/>
            <person name="Silar P."/>
            <person name="Natvig D.O."/>
            <person name="Lalanne C."/>
            <person name="Gautier V."/>
            <person name="Ament-Velasquez S.L."/>
            <person name="Kruys A."/>
            <person name="Hutchinson M.I."/>
            <person name="Powell A.J."/>
            <person name="Barry K."/>
            <person name="Miller A.N."/>
            <person name="Grigoriev I.V."/>
            <person name="Debuchy R."/>
            <person name="Gladieux P."/>
            <person name="Hiltunen Thoren M."/>
            <person name="Johannesson H."/>
        </authorList>
    </citation>
    <scope>NUCLEOTIDE SEQUENCE</scope>
    <source>
        <strain evidence="5">CBS 508.74</strain>
    </source>
</reference>
<dbReference type="InterPro" id="IPR045844">
    <property type="entry name" value="RRM_Ist3-like"/>
</dbReference>
<reference evidence="5" key="2">
    <citation type="submission" date="2023-05" db="EMBL/GenBank/DDBJ databases">
        <authorList>
            <consortium name="Lawrence Berkeley National Laboratory"/>
            <person name="Steindorff A."/>
            <person name="Hensen N."/>
            <person name="Bonometti L."/>
            <person name="Westerberg I."/>
            <person name="Brannstrom I.O."/>
            <person name="Guillou S."/>
            <person name="Cros-Aarteil S."/>
            <person name="Calhoun S."/>
            <person name="Haridas S."/>
            <person name="Kuo A."/>
            <person name="Mondo S."/>
            <person name="Pangilinan J."/>
            <person name="Riley R."/>
            <person name="Labutti K."/>
            <person name="Andreopoulos B."/>
            <person name="Lipzen A."/>
            <person name="Chen C."/>
            <person name="Yanf M."/>
            <person name="Daum C."/>
            <person name="Ng V."/>
            <person name="Clum A."/>
            <person name="Ohm R."/>
            <person name="Martin F."/>
            <person name="Silar P."/>
            <person name="Natvig D."/>
            <person name="Lalanne C."/>
            <person name="Gautier V."/>
            <person name="Ament-Velasquez S.L."/>
            <person name="Kruys A."/>
            <person name="Hutchinson M.I."/>
            <person name="Powell A.J."/>
            <person name="Barry K."/>
            <person name="Miller A.N."/>
            <person name="Grigoriev I.V."/>
            <person name="Debuchy R."/>
            <person name="Gladieux P."/>
            <person name="Thoren M.H."/>
            <person name="Johannesson H."/>
        </authorList>
    </citation>
    <scope>NUCLEOTIDE SEQUENCE</scope>
    <source>
        <strain evidence="5">CBS 508.74</strain>
    </source>
</reference>
<feature type="region of interest" description="Disordered" evidence="3">
    <location>
        <begin position="135"/>
        <end position="358"/>
    </location>
</feature>
<dbReference type="InterPro" id="IPR012677">
    <property type="entry name" value="Nucleotide-bd_a/b_plait_sf"/>
</dbReference>
<dbReference type="Proteomes" id="UP001302812">
    <property type="component" value="Unassembled WGS sequence"/>
</dbReference>
<dbReference type="SUPFAM" id="SSF54928">
    <property type="entry name" value="RNA-binding domain, RBD"/>
    <property type="match status" value="1"/>
</dbReference>
<gene>
    <name evidence="5" type="ORF">N656DRAFT_34870</name>
</gene>
<feature type="compositionally biased region" description="Basic and acidic residues" evidence="3">
    <location>
        <begin position="225"/>
        <end position="349"/>
    </location>
</feature>
<dbReference type="InterPro" id="IPR035979">
    <property type="entry name" value="RBD_domain_sf"/>
</dbReference>
<evidence type="ECO:0000256" key="3">
    <source>
        <dbReference type="SAM" id="MobiDB-lite"/>
    </source>
</evidence>
<dbReference type="AlphaFoldDB" id="A0AAN6TMW2"/>
<sequence length="358" mass="43309">MNQIRAIQALNKREIEDGIPPEASWHTDYRDTAFVYFGGLPYELSEGDIITIFSQFGEPVFLKLVRDKETGKSKGFGWLKYEDQRSTDLAVDNLGGAEIGGRLIRVDHARYKARDDDDLDEYRVGWEDMLRRERAEKGLPSEDESGDETDEDKARRARPLIKEERELQLLIQEHDDEDPMKQFLIDEKKKEVEEALKREARRSERRSRKDKDRDRDHRHRSHRSKRDESAHERQGRDKDRHKYRNRDSPESARDHRRRRDESPSRDRSDDDKRERRRRDSSSEDRGRDDRHDGDQRRRDGHHQRDERNDYYRKSHGDHRRDSPEDTSRRREHRHRDLEDRRRRDRDSYRSRSPRSYGD</sequence>
<keyword evidence="1 2" id="KW-0694">RNA-binding</keyword>
<dbReference type="PROSITE" id="PS50102">
    <property type="entry name" value="RRM"/>
    <property type="match status" value="1"/>
</dbReference>
<comment type="caution">
    <text evidence="5">The sequence shown here is derived from an EMBL/GenBank/DDBJ whole genome shotgun (WGS) entry which is preliminary data.</text>
</comment>
<dbReference type="GO" id="GO:0003723">
    <property type="term" value="F:RNA binding"/>
    <property type="evidence" value="ECO:0007669"/>
    <property type="project" value="UniProtKB-UniRule"/>
</dbReference>
<evidence type="ECO:0000259" key="4">
    <source>
        <dbReference type="PROSITE" id="PS50102"/>
    </source>
</evidence>
<dbReference type="Gene3D" id="3.30.70.330">
    <property type="match status" value="1"/>
</dbReference>
<dbReference type="GeneID" id="89933448"/>
<evidence type="ECO:0000313" key="5">
    <source>
        <dbReference type="EMBL" id="KAK4117390.1"/>
    </source>
</evidence>
<dbReference type="GO" id="GO:0005686">
    <property type="term" value="C:U2 snRNP"/>
    <property type="evidence" value="ECO:0007669"/>
    <property type="project" value="TreeGrafter"/>
</dbReference>